<keyword evidence="1" id="KW-0812">Transmembrane</keyword>
<keyword evidence="1" id="KW-0472">Membrane</keyword>
<comment type="caution">
    <text evidence="2">The sequence shown here is derived from an EMBL/GenBank/DDBJ whole genome shotgun (WGS) entry which is preliminary data.</text>
</comment>
<name>A0A934Q4F7_9BURK</name>
<dbReference type="SUPFAM" id="SSF55073">
    <property type="entry name" value="Nucleotide cyclase"/>
    <property type="match status" value="1"/>
</dbReference>
<keyword evidence="1" id="KW-1133">Transmembrane helix</keyword>
<dbReference type="AlphaFoldDB" id="A0A934Q4F7"/>
<reference evidence="2" key="1">
    <citation type="submission" date="2020-12" db="EMBL/GenBank/DDBJ databases">
        <title>Ramlibacter sp. nov., isolated from a freshwater alga, Cryptomonas.</title>
        <authorList>
            <person name="Kim H.M."/>
            <person name="Jeon C.O."/>
        </authorList>
    </citation>
    <scope>NUCLEOTIDE SEQUENCE</scope>
    <source>
        <strain evidence="2">CrO1</strain>
    </source>
</reference>
<dbReference type="Proteomes" id="UP000617041">
    <property type="component" value="Unassembled WGS sequence"/>
</dbReference>
<proteinExistence type="predicted"/>
<evidence type="ECO:0000313" key="2">
    <source>
        <dbReference type="EMBL" id="MBK0394713.1"/>
    </source>
</evidence>
<evidence type="ECO:0008006" key="4">
    <source>
        <dbReference type="Google" id="ProtNLM"/>
    </source>
</evidence>
<protein>
    <recommendedName>
        <fullName evidence="4">GGDEF domain-containing protein</fullName>
    </recommendedName>
</protein>
<feature type="transmembrane region" description="Helical" evidence="1">
    <location>
        <begin position="98"/>
        <end position="117"/>
    </location>
</feature>
<feature type="transmembrane region" description="Helical" evidence="1">
    <location>
        <begin position="151"/>
        <end position="169"/>
    </location>
</feature>
<dbReference type="Gene3D" id="3.30.70.270">
    <property type="match status" value="1"/>
</dbReference>
<feature type="transmembrane region" description="Helical" evidence="1">
    <location>
        <begin position="40"/>
        <end position="57"/>
    </location>
</feature>
<feature type="transmembrane region" description="Helical" evidence="1">
    <location>
        <begin position="63"/>
        <end position="86"/>
    </location>
</feature>
<accession>A0A934Q4F7</accession>
<evidence type="ECO:0000313" key="3">
    <source>
        <dbReference type="Proteomes" id="UP000617041"/>
    </source>
</evidence>
<dbReference type="RefSeq" id="WP_200789801.1">
    <property type="nucleotide sequence ID" value="NZ_JAEDAO010000001.1"/>
</dbReference>
<evidence type="ECO:0000256" key="1">
    <source>
        <dbReference type="SAM" id="Phobius"/>
    </source>
</evidence>
<dbReference type="InterPro" id="IPR029787">
    <property type="entry name" value="Nucleotide_cyclase"/>
</dbReference>
<organism evidence="2 3">
    <name type="scientific">Ramlibacter algicola</name>
    <dbReference type="NCBI Taxonomy" id="2795217"/>
    <lineage>
        <taxon>Bacteria</taxon>
        <taxon>Pseudomonadati</taxon>
        <taxon>Pseudomonadota</taxon>
        <taxon>Betaproteobacteria</taxon>
        <taxon>Burkholderiales</taxon>
        <taxon>Comamonadaceae</taxon>
        <taxon>Ramlibacter</taxon>
    </lineage>
</organism>
<gene>
    <name evidence="2" type="ORF">I8E28_19065</name>
</gene>
<feature type="transmembrane region" description="Helical" evidence="1">
    <location>
        <begin position="6"/>
        <end position="28"/>
    </location>
</feature>
<keyword evidence="3" id="KW-1185">Reference proteome</keyword>
<dbReference type="EMBL" id="JAEDAO010000001">
    <property type="protein sequence ID" value="MBK0394713.1"/>
    <property type="molecule type" value="Genomic_DNA"/>
</dbReference>
<sequence length="414" mass="44207">MSAVSIGFWGAFFGSTAFALTVAVLAFWRAAPKVASTTSLAILLSCAYAVLFLGWVPGLGGVLLMRLQALVGVIAAAILCLLLFILLGTFRTRRSQSLARWAAIAAALAASTALLALPPHVGLQFAVGITFLVAGAAILVSMVSARRGERAGWFTLAGLPCACLGMAGLDWYALRAAATPWQVHIAGAMGGMGFIACFGTAMWSRYAYLIEVRNVVSHGPNFDPVSRMPTYVDGDALQTAFSGIPGRGYGVVVVSLSNLEALEQLHGRAAYNHAVFVCASRLRRLQFAGVDLIRLPEDSFALLTQHPESAQHLIDQARRILRRLTRPITLQTSQHPDEGLEGPVWEASVGLGVILEPTDCSVDLVIAGARSIARSAWSFDSCMAWFDEVTNSICELPLDDRESSMARDRLATAA</sequence>
<dbReference type="InterPro" id="IPR043128">
    <property type="entry name" value="Rev_trsase/Diguanyl_cyclase"/>
</dbReference>
<feature type="transmembrane region" description="Helical" evidence="1">
    <location>
        <begin position="123"/>
        <end position="144"/>
    </location>
</feature>
<feature type="transmembrane region" description="Helical" evidence="1">
    <location>
        <begin position="181"/>
        <end position="203"/>
    </location>
</feature>